<dbReference type="InterPro" id="IPR056459">
    <property type="entry name" value="TPR_DOP1"/>
</dbReference>
<dbReference type="Pfam" id="PF24598">
    <property type="entry name" value="DOP1_C"/>
    <property type="match status" value="1"/>
</dbReference>
<feature type="domain" description="DOP1-like middle TPR" evidence="9">
    <location>
        <begin position="391"/>
        <end position="610"/>
    </location>
</feature>
<feature type="region of interest" description="Disordered" evidence="7">
    <location>
        <begin position="643"/>
        <end position="668"/>
    </location>
</feature>
<keyword evidence="4" id="KW-0333">Golgi apparatus</keyword>
<dbReference type="InterPro" id="IPR040314">
    <property type="entry name" value="DOP1"/>
</dbReference>
<organism evidence="12 13">
    <name type="scientific">Apophysomyces ossiformis</name>
    <dbReference type="NCBI Taxonomy" id="679940"/>
    <lineage>
        <taxon>Eukaryota</taxon>
        <taxon>Fungi</taxon>
        <taxon>Fungi incertae sedis</taxon>
        <taxon>Mucoromycota</taxon>
        <taxon>Mucoromycotina</taxon>
        <taxon>Mucoromycetes</taxon>
        <taxon>Mucorales</taxon>
        <taxon>Mucorineae</taxon>
        <taxon>Mucoraceae</taxon>
        <taxon>Apophysomyces</taxon>
    </lineage>
</organism>
<evidence type="ECO:0008006" key="14">
    <source>
        <dbReference type="Google" id="ProtNLM"/>
    </source>
</evidence>
<evidence type="ECO:0000259" key="8">
    <source>
        <dbReference type="Pfam" id="PF04118"/>
    </source>
</evidence>
<dbReference type="Pfam" id="PF24601">
    <property type="entry name" value="TPR_DOP1"/>
    <property type="match status" value="1"/>
</dbReference>
<dbReference type="GO" id="GO:0006895">
    <property type="term" value="P:Golgi to endosome transport"/>
    <property type="evidence" value="ECO:0007669"/>
    <property type="project" value="InterPro"/>
</dbReference>
<evidence type="ECO:0000256" key="6">
    <source>
        <dbReference type="ARBA" id="ARBA00046326"/>
    </source>
</evidence>
<evidence type="ECO:0000256" key="2">
    <source>
        <dbReference type="ARBA" id="ARBA00022448"/>
    </source>
</evidence>
<feature type="compositionally biased region" description="Polar residues" evidence="7">
    <location>
        <begin position="1"/>
        <end position="15"/>
    </location>
</feature>
<dbReference type="InterPro" id="IPR056458">
    <property type="entry name" value="TPR_DOP1_M"/>
</dbReference>
<dbReference type="GO" id="GO:0005829">
    <property type="term" value="C:cytosol"/>
    <property type="evidence" value="ECO:0007669"/>
    <property type="project" value="GOC"/>
</dbReference>
<dbReference type="Pfam" id="PF04118">
    <property type="entry name" value="Dopey_N"/>
    <property type="match status" value="1"/>
</dbReference>
<keyword evidence="5" id="KW-0472">Membrane</keyword>
<comment type="caution">
    <text evidence="12">The sequence shown here is derived from an EMBL/GenBank/DDBJ whole genome shotgun (WGS) entry which is preliminary data.</text>
</comment>
<reference evidence="12" key="1">
    <citation type="submission" date="2020-01" db="EMBL/GenBank/DDBJ databases">
        <title>Genome Sequencing of Three Apophysomyces-Like Fungal Strains Confirms a Novel Fungal Genus in the Mucoromycota with divergent Burkholderia-like Endosymbiotic Bacteria.</title>
        <authorList>
            <person name="Stajich J.E."/>
            <person name="Macias A.M."/>
            <person name="Carter-House D."/>
            <person name="Lovett B."/>
            <person name="Kasson L.R."/>
            <person name="Berry K."/>
            <person name="Grigoriev I."/>
            <person name="Chang Y."/>
            <person name="Spatafora J."/>
            <person name="Kasson M.T."/>
        </authorList>
    </citation>
    <scope>NUCLEOTIDE SEQUENCE</scope>
    <source>
        <strain evidence="12">NRRL A-21654</strain>
    </source>
</reference>
<evidence type="ECO:0000313" key="13">
    <source>
        <dbReference type="Proteomes" id="UP000605846"/>
    </source>
</evidence>
<feature type="compositionally biased region" description="Polar residues" evidence="7">
    <location>
        <begin position="53"/>
        <end position="64"/>
    </location>
</feature>
<accession>A0A8H7BN20</accession>
<evidence type="ECO:0000256" key="5">
    <source>
        <dbReference type="ARBA" id="ARBA00023136"/>
    </source>
</evidence>
<evidence type="ECO:0000256" key="7">
    <source>
        <dbReference type="SAM" id="MobiDB-lite"/>
    </source>
</evidence>
<dbReference type="GO" id="GO:0015031">
    <property type="term" value="P:protein transport"/>
    <property type="evidence" value="ECO:0007669"/>
    <property type="project" value="UniProtKB-KW"/>
</dbReference>
<evidence type="ECO:0000256" key="4">
    <source>
        <dbReference type="ARBA" id="ARBA00023034"/>
    </source>
</evidence>
<evidence type="ECO:0000256" key="1">
    <source>
        <dbReference type="ARBA" id="ARBA00004395"/>
    </source>
</evidence>
<dbReference type="GO" id="GO:0005802">
    <property type="term" value="C:trans-Golgi network"/>
    <property type="evidence" value="ECO:0007669"/>
    <property type="project" value="TreeGrafter"/>
</dbReference>
<dbReference type="GO" id="GO:0005768">
    <property type="term" value="C:endosome"/>
    <property type="evidence" value="ECO:0007669"/>
    <property type="project" value="TreeGrafter"/>
</dbReference>
<gene>
    <name evidence="12" type="ORF">EC973_008424</name>
</gene>
<comment type="similarity">
    <text evidence="6">Belongs to the DOP1 family.</text>
</comment>
<keyword evidence="2" id="KW-0813">Transport</keyword>
<keyword evidence="3" id="KW-0653">Protein transport</keyword>
<evidence type="ECO:0000313" key="12">
    <source>
        <dbReference type="EMBL" id="KAF7726823.1"/>
    </source>
</evidence>
<dbReference type="Proteomes" id="UP000605846">
    <property type="component" value="Unassembled WGS sequence"/>
</dbReference>
<evidence type="ECO:0000259" key="9">
    <source>
        <dbReference type="Pfam" id="PF24597"/>
    </source>
</evidence>
<feature type="compositionally biased region" description="Polar residues" evidence="7">
    <location>
        <begin position="659"/>
        <end position="668"/>
    </location>
</feature>
<protein>
    <recommendedName>
        <fullName evidence="14">Dopey N-terminal domain-containing protein</fullName>
    </recommendedName>
</protein>
<dbReference type="Pfam" id="PF24597">
    <property type="entry name" value="TPR_DOP1_M"/>
    <property type="match status" value="1"/>
</dbReference>
<feature type="domain" description="DOP1-like TPR" evidence="11">
    <location>
        <begin position="1105"/>
        <end position="1286"/>
    </location>
</feature>
<feature type="domain" description="DOP1-like C-terminal" evidence="10">
    <location>
        <begin position="1498"/>
        <end position="1970"/>
    </location>
</feature>
<dbReference type="PANTHER" id="PTHR14042">
    <property type="entry name" value="DOPEY-RELATED"/>
    <property type="match status" value="1"/>
</dbReference>
<dbReference type="PANTHER" id="PTHR14042:SF24">
    <property type="entry name" value="PROTEIN DOPEY-1 HOMOLOG"/>
    <property type="match status" value="1"/>
</dbReference>
<evidence type="ECO:0000256" key="3">
    <source>
        <dbReference type="ARBA" id="ARBA00022927"/>
    </source>
</evidence>
<comment type="subcellular location">
    <subcellularLocation>
        <location evidence="1">Golgi apparatus membrane</location>
        <topology evidence="1">Peripheral membrane protein</topology>
    </subcellularLocation>
</comment>
<name>A0A8H7BN20_9FUNG</name>
<evidence type="ECO:0000259" key="10">
    <source>
        <dbReference type="Pfam" id="PF24598"/>
    </source>
</evidence>
<sequence length="1997" mass="227547">MSDNESPEQPWQNAPLSIPQKLLKKISIRNMGDNADSSEPSSRSHSPIASPSHQSLTDLSTSSQKDSERSPTPVRSRLGKMDAREQAYQNDPRFRKYVQLIEKNLQSFDAVNEWADIISFLGRLLKSFQAYPQFPVVPRKSTVAKRLAQCLNPGFPAGVHQKTLEVYSYILATIGSDQLAEDLALWSIGLFPFVQHAATHVKPQVLTVFERYFLPLREKLRPAMRGLIIALLPALEEEGSEFFDKAVRLIDSLAETVELPFFYTCLWLVMISNRSLRPPALNYLLRRLPKIVSKEDVAVVLGTGENVSLMIRAFSATLMDDQLLVQRGMLELLLGPCRNEKGKFRMIPHEDLVILLRAALAIVLRKDMSLNRRLYAWLLGTAASSQAQIAYFHKYAEKAATQALRGLFFTTSSEAHQEQHALIAEIQRPYKILISLMDKWEIGQPIVSNIFIDSLISLQGHLNKKSYSSEMLQTANMWMEMVEPYLIWTKLFGILDLSFPGKPAIRNGSMTAPNVESELDNLRLVEFTLKSFRFSDEEIRQYHLPMVVATLTKKLQQSIHNAAFIDILPQVNECVELIMTILQQLPDFIFLDRRHSRDDGAKDDVERKQYVAGMDILEYARELYGLDGSNRQSIITGGMLGKEEGMKGQGQSSEEAGDLSTTTHVRDTQLTQVTRPEYDSIRGLLFVQELIYNLSHFLVELVNNYTVLDKDNMGIDVGVDGKRLRAIDVQLEKILHGVCAALEFVARHIDKRFTWKEQDRLQLLGALLKCCQKGREFGVVDAGLSTLTQLIGRSKVLNGSVLQNQVVLGRMMDKLWGFLSPSMQLLHMRTVELIWLLTEISPPHQIETIMSNYLIVPNDVERMASYEKFGVFWELSENRLETSTVFSRPMFLMLDLLRDNSTPFDRRAGETWIRCHLQSYVRLLEPFILTMLKKDIIYRTKEKIIHYDEQELQKGFQEDVIVPYFIYMRPFDMETVDYLFTTLVALLNFGGLGVLKAFRSHSIGVTGPMPSLVQQSLGISESHRASMSFLELLVRIALRFLQSVPCEKHYETMIKTVHSIQLHAADLLYLIISKLDVVDMKITELMQEGVLHKSLFCIATGDLDLQQKLLHLLHATMAITAASALGQASTSSTESHRRKNSLDQAANDSISEFASSNVPRVAELAEEASDLARSTSGLYVKCVTDALTSTGNHPILQHWMDFCIATLPHVRGGFRQIVVPLLICVCQRITLCHTTVRLLMHGDASQSDGTNAALPCIQERGAIMGGPERDILTYLNGLEKILMFCLTERSLGDEWYDPNRALPIPKVPERSELRGLVDLVHGEEGSRSGEAKPRDTILYHLPVLLHILLDVWRVFRRPDWSGETTDVMGHAKKDAALQSFGYAADRVKARLENIFERLYKHCTVEFIESFAKIFFIENPIALEYESFADQYDLITIEVLSATPTNSPQHILSVLLEGIRQRTPGMQLNRRRNILRSAKLTDVSLMRFAEIYCGNLIKAESVAHLWPLIQSFAKDYLTQAATYKTFLPGLLRFLTVALEGLTRSSIDKKTRKDAQDMYQRCVDYCILIAGRSLDQSLWIRRSTVYDDDNTSASRSETSLADTIASDVSRNLSSSNVSDLEKKARMKSREDVMIAQINEHLATTVIPNLKQLVGDQDRINSLLNNLVYYVIGPALRTRTMFSKIAVILDQICEMAKMPFTYRTWRKEVWDVFVDNRFFYMNAMTAKKWRTIIQTAFVLEKERFTELIGRITTTPSTAFFTNKEQETLNRALSLRRLSYVIFCGSIDQYVPQLPIIQEKLVELLKLDHGEMVHVEIYLCLRIMLIRFSQNHLLNFWPVLITELMRLFNAFLYNNANDRPEEAQIALAGCKFLDLLCTLEMDAFQIYQWIFIRDTVETIVKPQMDGPVPMMEMLEERLNQSPHVMDHFPNDTDTTIPSLGELKRPMLTMHSISSIKQLTFFIEHISLYIYQSSFTLAKADMPFIESLLQNDLLEGDIDSEQ</sequence>
<dbReference type="GO" id="GO:0000139">
    <property type="term" value="C:Golgi membrane"/>
    <property type="evidence" value="ECO:0007669"/>
    <property type="project" value="UniProtKB-SubCell"/>
</dbReference>
<feature type="compositionally biased region" description="Low complexity" evidence="7">
    <location>
        <begin position="37"/>
        <end position="52"/>
    </location>
</feature>
<dbReference type="InterPro" id="IPR056457">
    <property type="entry name" value="DOP1_C"/>
</dbReference>
<evidence type="ECO:0000259" key="11">
    <source>
        <dbReference type="Pfam" id="PF24601"/>
    </source>
</evidence>
<dbReference type="EMBL" id="JABAYA010000071">
    <property type="protein sequence ID" value="KAF7726823.1"/>
    <property type="molecule type" value="Genomic_DNA"/>
</dbReference>
<proteinExistence type="inferred from homology"/>
<dbReference type="InterPro" id="IPR007249">
    <property type="entry name" value="DOP1_N"/>
</dbReference>
<feature type="domain" description="DOP1 N-terminal" evidence="8">
    <location>
        <begin position="91"/>
        <end position="382"/>
    </location>
</feature>
<keyword evidence="13" id="KW-1185">Reference proteome</keyword>
<dbReference type="OrthoDB" id="297643at2759"/>
<feature type="region of interest" description="Disordered" evidence="7">
    <location>
        <begin position="1"/>
        <end position="86"/>
    </location>
</feature>